<dbReference type="RefSeq" id="WP_087281026.1">
    <property type="nucleotide sequence ID" value="NZ_CP021455.1"/>
</dbReference>
<comment type="subcellular location">
    <subcellularLocation>
        <location evidence="8">Cell inner membrane</location>
        <topology evidence="8">Multi-pass membrane protein</topology>
    </subcellularLocation>
    <subcellularLocation>
        <location evidence="1">Cell membrane</location>
        <topology evidence="1">Multi-pass membrane protein</topology>
    </subcellularLocation>
</comment>
<dbReference type="InterPro" id="IPR020846">
    <property type="entry name" value="MFS_dom"/>
</dbReference>
<keyword evidence="7 8" id="KW-0472">Membrane</keyword>
<dbReference type="InterPro" id="IPR004812">
    <property type="entry name" value="Efflux_drug-R_Bcr/CmlA"/>
</dbReference>
<evidence type="ECO:0000256" key="7">
    <source>
        <dbReference type="ARBA" id="ARBA00023136"/>
    </source>
</evidence>
<feature type="domain" description="Major facilitator superfamily (MFS) profile" evidence="9">
    <location>
        <begin position="16"/>
        <end position="396"/>
    </location>
</feature>
<dbReference type="OrthoDB" id="9814303at2"/>
<feature type="transmembrane region" description="Helical" evidence="8">
    <location>
        <begin position="107"/>
        <end position="128"/>
    </location>
</feature>
<feature type="transmembrane region" description="Helical" evidence="8">
    <location>
        <begin position="218"/>
        <end position="242"/>
    </location>
</feature>
<evidence type="ECO:0000256" key="5">
    <source>
        <dbReference type="ARBA" id="ARBA00022692"/>
    </source>
</evidence>
<dbReference type="PANTHER" id="PTHR23502:SF132">
    <property type="entry name" value="POLYAMINE TRANSPORTER 2-RELATED"/>
    <property type="match status" value="1"/>
</dbReference>
<feature type="transmembrane region" description="Helical" evidence="8">
    <location>
        <begin position="254"/>
        <end position="272"/>
    </location>
</feature>
<feature type="transmembrane region" description="Helical" evidence="8">
    <location>
        <begin position="17"/>
        <end position="38"/>
    </location>
</feature>
<dbReference type="InterPro" id="IPR036259">
    <property type="entry name" value="MFS_trans_sf"/>
</dbReference>
<sequence>MTPHPPALAPRTAKVPLWLLVMVTLAGTLAIHMFVPGLPDAAQALHSPPGQMQLTITVYVIGLGVGQLIYGPLSDSLGRRPMLLIGLSLYTLAGLVALLAPNVGTLIGARLLQALGGCAGLALGRAIARDTATPETAVANLALLNLMMMVGPGLAPLAGTVIDAAWGWRGILAVLVAMGAVTLLGVWRLLPETSQPTGQLNWQRLRQDHVRLLRSRGFVSMALGGGCATMCSYGFLSAAPFIFTQQLHTSKHTMAVSLGLMIAGMAVGNAATRQLAGRVSLQRVLLGANLLCLLLSAVLLGLTAADQVHLAALIALMLVFNIGIGLTSPAALSQALNAEPELVGTAAGVYGCLQMALGALATLLVSLGSNPLLAAMAVLFGGNVIGAVGFRLAFRK</sequence>
<dbReference type="GO" id="GO:0042910">
    <property type="term" value="F:xenobiotic transmembrane transporter activity"/>
    <property type="evidence" value="ECO:0007669"/>
    <property type="project" value="InterPro"/>
</dbReference>
<evidence type="ECO:0000256" key="1">
    <source>
        <dbReference type="ARBA" id="ARBA00004651"/>
    </source>
</evidence>
<dbReference type="GO" id="GO:0005886">
    <property type="term" value="C:plasma membrane"/>
    <property type="evidence" value="ECO:0007669"/>
    <property type="project" value="UniProtKB-SubCell"/>
</dbReference>
<comment type="similarity">
    <text evidence="2 8">Belongs to the major facilitator superfamily. Bcr/CmlA family.</text>
</comment>
<evidence type="ECO:0000313" key="10">
    <source>
        <dbReference type="EMBL" id="ARU05155.1"/>
    </source>
</evidence>
<proteinExistence type="inferred from homology"/>
<evidence type="ECO:0000256" key="6">
    <source>
        <dbReference type="ARBA" id="ARBA00022989"/>
    </source>
</evidence>
<dbReference type="EMBL" id="CP021455">
    <property type="protein sequence ID" value="ARU05155.1"/>
    <property type="molecule type" value="Genomic_DNA"/>
</dbReference>
<evidence type="ECO:0000256" key="8">
    <source>
        <dbReference type="RuleBase" id="RU365088"/>
    </source>
</evidence>
<dbReference type="Proteomes" id="UP000196138">
    <property type="component" value="Chromosome"/>
</dbReference>
<dbReference type="Gene3D" id="1.20.1720.10">
    <property type="entry name" value="Multidrug resistance protein D"/>
    <property type="match status" value="1"/>
</dbReference>
<feature type="transmembrane region" description="Helical" evidence="8">
    <location>
        <begin position="372"/>
        <end position="394"/>
    </location>
</feature>
<feature type="transmembrane region" description="Helical" evidence="8">
    <location>
        <begin position="82"/>
        <end position="101"/>
    </location>
</feature>
<keyword evidence="3 8" id="KW-0813">Transport</keyword>
<gene>
    <name evidence="10" type="ORF">CCO03_11040</name>
</gene>
<evidence type="ECO:0000313" key="11">
    <source>
        <dbReference type="Proteomes" id="UP000196138"/>
    </source>
</evidence>
<dbReference type="AlphaFoldDB" id="A0A1Y0END6"/>
<dbReference type="PANTHER" id="PTHR23502">
    <property type="entry name" value="MAJOR FACILITATOR SUPERFAMILY"/>
    <property type="match status" value="1"/>
</dbReference>
<dbReference type="Pfam" id="PF07690">
    <property type="entry name" value="MFS_1"/>
    <property type="match status" value="1"/>
</dbReference>
<dbReference type="SUPFAM" id="SSF103473">
    <property type="entry name" value="MFS general substrate transporter"/>
    <property type="match status" value="1"/>
</dbReference>
<dbReference type="GO" id="GO:1990961">
    <property type="term" value="P:xenobiotic detoxification by transmembrane export across the plasma membrane"/>
    <property type="evidence" value="ECO:0007669"/>
    <property type="project" value="InterPro"/>
</dbReference>
<feature type="transmembrane region" description="Helical" evidence="8">
    <location>
        <begin position="140"/>
        <end position="162"/>
    </location>
</feature>
<reference evidence="10 11" key="1">
    <citation type="submission" date="2017-05" db="EMBL/GenBank/DDBJ databases">
        <authorList>
            <person name="Song R."/>
            <person name="Chenine A.L."/>
            <person name="Ruprecht R.M."/>
        </authorList>
    </citation>
    <scope>NUCLEOTIDE SEQUENCE [LARGE SCALE GENOMIC DNA]</scope>
    <source>
        <strain evidence="10 11">DSM 26136</strain>
    </source>
</reference>
<dbReference type="CDD" id="cd17320">
    <property type="entry name" value="MFS_MdfA_MDR_like"/>
    <property type="match status" value="1"/>
</dbReference>
<feature type="transmembrane region" description="Helical" evidence="8">
    <location>
        <begin position="342"/>
        <end position="366"/>
    </location>
</feature>
<accession>A0A1Y0END6</accession>
<dbReference type="NCBIfam" id="TIGR00710">
    <property type="entry name" value="efflux_Bcr_CflA"/>
    <property type="match status" value="1"/>
</dbReference>
<name>A0A1Y0END6_9BURK</name>
<feature type="transmembrane region" description="Helical" evidence="8">
    <location>
        <begin position="284"/>
        <end position="304"/>
    </location>
</feature>
<keyword evidence="4" id="KW-1003">Cell membrane</keyword>
<evidence type="ECO:0000256" key="4">
    <source>
        <dbReference type="ARBA" id="ARBA00022475"/>
    </source>
</evidence>
<keyword evidence="6 8" id="KW-1133">Transmembrane helix</keyword>
<evidence type="ECO:0000259" key="9">
    <source>
        <dbReference type="PROSITE" id="PS50850"/>
    </source>
</evidence>
<keyword evidence="11" id="KW-1185">Reference proteome</keyword>
<evidence type="ECO:0000256" key="2">
    <source>
        <dbReference type="ARBA" id="ARBA00006236"/>
    </source>
</evidence>
<feature type="transmembrane region" description="Helical" evidence="8">
    <location>
        <begin position="168"/>
        <end position="190"/>
    </location>
</feature>
<keyword evidence="8" id="KW-0997">Cell inner membrane</keyword>
<evidence type="ECO:0000256" key="3">
    <source>
        <dbReference type="ARBA" id="ARBA00022448"/>
    </source>
</evidence>
<dbReference type="InterPro" id="IPR011701">
    <property type="entry name" value="MFS"/>
</dbReference>
<dbReference type="PROSITE" id="PS50850">
    <property type="entry name" value="MFS"/>
    <property type="match status" value="1"/>
</dbReference>
<keyword evidence="5 8" id="KW-0812">Transmembrane</keyword>
<feature type="transmembrane region" description="Helical" evidence="8">
    <location>
        <begin position="310"/>
        <end position="330"/>
    </location>
</feature>
<dbReference type="KEGG" id="cser:CCO03_11040"/>
<protein>
    <recommendedName>
        <fullName evidence="8">Bcr/CflA family efflux transporter</fullName>
    </recommendedName>
</protein>
<feature type="transmembrane region" description="Helical" evidence="8">
    <location>
        <begin position="50"/>
        <end position="70"/>
    </location>
</feature>
<organism evidence="10 11">
    <name type="scientific">Comamonas serinivorans</name>
    <dbReference type="NCBI Taxonomy" id="1082851"/>
    <lineage>
        <taxon>Bacteria</taxon>
        <taxon>Pseudomonadati</taxon>
        <taxon>Pseudomonadota</taxon>
        <taxon>Betaproteobacteria</taxon>
        <taxon>Burkholderiales</taxon>
        <taxon>Comamonadaceae</taxon>
        <taxon>Comamonas</taxon>
    </lineage>
</organism>